<gene>
    <name evidence="1" type="ORF">BpHYR1_007980</name>
</gene>
<sequence>MEGFQFLEITITYHSNSQYPLLELMTRKQARVNRSILFRNWNMINIVNKD</sequence>
<dbReference type="AlphaFoldDB" id="A0A3M7QFD9"/>
<protein>
    <submittedName>
        <fullName evidence="1">Uncharacterized protein</fullName>
    </submittedName>
</protein>
<dbReference type="Proteomes" id="UP000276133">
    <property type="component" value="Unassembled WGS sequence"/>
</dbReference>
<accession>A0A3M7QFD9</accession>
<organism evidence="1 2">
    <name type="scientific">Brachionus plicatilis</name>
    <name type="common">Marine rotifer</name>
    <name type="synonym">Brachionus muelleri</name>
    <dbReference type="NCBI Taxonomy" id="10195"/>
    <lineage>
        <taxon>Eukaryota</taxon>
        <taxon>Metazoa</taxon>
        <taxon>Spiralia</taxon>
        <taxon>Gnathifera</taxon>
        <taxon>Rotifera</taxon>
        <taxon>Eurotatoria</taxon>
        <taxon>Monogononta</taxon>
        <taxon>Pseudotrocha</taxon>
        <taxon>Ploima</taxon>
        <taxon>Brachionidae</taxon>
        <taxon>Brachionus</taxon>
    </lineage>
</organism>
<comment type="caution">
    <text evidence="1">The sequence shown here is derived from an EMBL/GenBank/DDBJ whole genome shotgun (WGS) entry which is preliminary data.</text>
</comment>
<evidence type="ECO:0000313" key="2">
    <source>
        <dbReference type="Proteomes" id="UP000276133"/>
    </source>
</evidence>
<reference evidence="1 2" key="1">
    <citation type="journal article" date="2018" name="Sci. Rep.">
        <title>Genomic signatures of local adaptation to the degree of environmental predictability in rotifers.</title>
        <authorList>
            <person name="Franch-Gras L."/>
            <person name="Hahn C."/>
            <person name="Garcia-Roger E.M."/>
            <person name="Carmona M.J."/>
            <person name="Serra M."/>
            <person name="Gomez A."/>
        </authorList>
    </citation>
    <scope>NUCLEOTIDE SEQUENCE [LARGE SCALE GENOMIC DNA]</scope>
    <source>
        <strain evidence="1">HYR1</strain>
    </source>
</reference>
<evidence type="ECO:0000313" key="1">
    <source>
        <dbReference type="EMBL" id="RNA09894.1"/>
    </source>
</evidence>
<name>A0A3M7QFD9_BRAPC</name>
<keyword evidence="2" id="KW-1185">Reference proteome</keyword>
<proteinExistence type="predicted"/>
<dbReference type="EMBL" id="REGN01006347">
    <property type="protein sequence ID" value="RNA09894.1"/>
    <property type="molecule type" value="Genomic_DNA"/>
</dbReference>